<dbReference type="GO" id="GO:0005783">
    <property type="term" value="C:endoplasmic reticulum"/>
    <property type="evidence" value="ECO:0007669"/>
    <property type="project" value="UniProtKB-SubCell"/>
</dbReference>
<dbReference type="KEGG" id="blac:94345694"/>
<keyword evidence="6" id="KW-0256">Endoplasmic reticulum</keyword>
<evidence type="ECO:0000313" key="17">
    <source>
        <dbReference type="Proteomes" id="UP000294530"/>
    </source>
</evidence>
<evidence type="ECO:0000313" key="16">
    <source>
        <dbReference type="EMBL" id="TDH71129.1"/>
    </source>
</evidence>
<name>A0A976IGT0_BRELC</name>
<sequence>MIDWILSRGQALVAVSSFSRRLASCNKSKCHHLFVRKNFSVPSALSVTFGVGASVLLLATSSVETRRLRQVAHSGALILQYTGIVTAWKDALDLAMQFTKILSHGGINRMQDELVRLLLTFILHVQDDEQGQRKLLCLLNNGVMPLLVQYAAFDNPVEPIRLQQLVGSMTKLLKFSAQNREVNLRLSVTALGQALAQIMKQQDDLVSHIDLAQFGNAFMKFEQMVHGAAIFRLNETECFDLTKSSVSTSCAAFVNMCSPEMPNSLKKIGLLGLEELARAADRDKLGAFCAQDLKALMGPEFAKHILAFPRNHDDLDLQLRASFVLDRLLHVARRNPAAVARDTYELWMKQICYWTETKEPVIKCNSKKVWRQRIFGQCSQNVTDEASVLQQRLLLKLQLTSLRCMRTLTTSPQSRRYFCESFITRKCLIRLSHQIHERSLYELNFVDEDTARSLVNMQRHISWTFRNLCKGFQSGAMALSCLFNATGAASRLQSRRNLPMSRFFRGINDLTDLPIMGAEEYEESTEFGWVDILTAWTASTDHQLRENAIASLVFLAEQDSQPFSTYTVSEENEVRTKQEHILQAWLTNMLQQIRLLSGGELLAVKQMEEIALVSRELTPGNERILFNPAVVDAGTSALAVLAEHHHTELVEQGIAPLVALLSATRVATPALHTQCARVFANLIATFCFHVNLKSSAPFLDQQKGIILNDHVNIAELFQQTATEKQFFDKVRRWHNCEDPMQRSSYFRVVQNLCAYEEAITTGRLLQDVYCEGVHPIMPKSTVEFLEQSRNSKAFNAEVDVVFVHGLRGHPFGTWRTNMNSAVQENNDIWPDVLLAKDLQRNNVSARLITLGYEADMVSWSSPWPSLTLHERARVMLSALHAANIGRNPSNPSDPGRPIIFIAHSMGGLLTKEMLLLDSNQHEHSGLADCTTGVVFLAVPHFGSDLANGVQYEAIRKLVQTHPALKDLGADPNGRLKVLNDNFKQLGIDCFSAGEEYASPVALGISAIVVKPDSADPGVGRFYVVPTSDHMTICKAKSRDEPLYQDILQYVIQRVRA</sequence>
<protein>
    <recommendedName>
        <fullName evidence="14">Protein SERAC1</fullName>
    </recommendedName>
    <alternativeName>
        <fullName evidence="15">Serine active site-containing protein 1</fullName>
    </alternativeName>
</protein>
<comment type="similarity">
    <text evidence="13">Belongs to the SERAC1 family.</text>
</comment>
<evidence type="ECO:0000256" key="3">
    <source>
        <dbReference type="ARBA" id="ARBA00004240"/>
    </source>
</evidence>
<dbReference type="AlphaFoldDB" id="A0A976IGT0"/>
<dbReference type="GO" id="GO:0005739">
    <property type="term" value="C:mitochondrion"/>
    <property type="evidence" value="ECO:0007669"/>
    <property type="project" value="UniProtKB-SubCell"/>
</dbReference>
<evidence type="ECO:0000256" key="15">
    <source>
        <dbReference type="ARBA" id="ARBA00041701"/>
    </source>
</evidence>
<dbReference type="GO" id="GO:0008654">
    <property type="term" value="P:phospholipid biosynthetic process"/>
    <property type="evidence" value="ECO:0007669"/>
    <property type="project" value="UniProtKB-KW"/>
</dbReference>
<evidence type="ECO:0000256" key="8">
    <source>
        <dbReference type="ARBA" id="ARBA00023098"/>
    </source>
</evidence>
<dbReference type="OrthoDB" id="5086500at2759"/>
<dbReference type="SUPFAM" id="SSF53474">
    <property type="entry name" value="alpha/beta-Hydrolases"/>
    <property type="match status" value="1"/>
</dbReference>
<dbReference type="InterPro" id="IPR052374">
    <property type="entry name" value="SERAC1"/>
</dbReference>
<evidence type="ECO:0000256" key="1">
    <source>
        <dbReference type="ARBA" id="ARBA00004167"/>
    </source>
</evidence>
<comment type="caution">
    <text evidence="16">The sequence shown here is derived from an EMBL/GenBank/DDBJ whole genome shotgun (WGS) entry which is preliminary data.</text>
</comment>
<reference evidence="16 17" key="1">
    <citation type="journal article" date="2021" name="Genome Biol.">
        <title>AFLAP: assembly-free linkage analysis pipeline using k-mers from genome sequencing data.</title>
        <authorList>
            <person name="Fletcher K."/>
            <person name="Zhang L."/>
            <person name="Gil J."/>
            <person name="Han R."/>
            <person name="Cavanaugh K."/>
            <person name="Michelmore R."/>
        </authorList>
    </citation>
    <scope>NUCLEOTIDE SEQUENCE [LARGE SCALE GENOMIC DNA]</scope>
    <source>
        <strain evidence="16 17">SF5</strain>
    </source>
</reference>
<keyword evidence="12" id="KW-1208">Phospholipid metabolism</keyword>
<comment type="subcellular location">
    <subcellularLocation>
        <location evidence="3">Endoplasmic reticulum</location>
    </subcellularLocation>
    <subcellularLocation>
        <location evidence="1">Membrane</location>
        <topology evidence="1">Single-pass membrane protein</topology>
    </subcellularLocation>
    <subcellularLocation>
        <location evidence="2">Mitochondrion</location>
    </subcellularLocation>
</comment>
<dbReference type="PANTHER" id="PTHR48182:SF2">
    <property type="entry name" value="PROTEIN SERAC1"/>
    <property type="match status" value="1"/>
</dbReference>
<dbReference type="PANTHER" id="PTHR48182">
    <property type="entry name" value="PROTEIN SERAC1"/>
    <property type="match status" value="1"/>
</dbReference>
<keyword evidence="9" id="KW-0496">Mitochondrion</keyword>
<keyword evidence="11" id="KW-0594">Phospholipid biosynthesis</keyword>
<dbReference type="Gene3D" id="3.40.50.1820">
    <property type="entry name" value="alpha/beta hydrolase"/>
    <property type="match status" value="1"/>
</dbReference>
<evidence type="ECO:0000256" key="7">
    <source>
        <dbReference type="ARBA" id="ARBA00022989"/>
    </source>
</evidence>
<dbReference type="EMBL" id="SHOA02000059">
    <property type="protein sequence ID" value="TDH71129.1"/>
    <property type="molecule type" value="Genomic_DNA"/>
</dbReference>
<organism evidence="16 17">
    <name type="scientific">Bremia lactucae</name>
    <name type="common">Lettuce downy mildew</name>
    <dbReference type="NCBI Taxonomy" id="4779"/>
    <lineage>
        <taxon>Eukaryota</taxon>
        <taxon>Sar</taxon>
        <taxon>Stramenopiles</taxon>
        <taxon>Oomycota</taxon>
        <taxon>Peronosporomycetes</taxon>
        <taxon>Peronosporales</taxon>
        <taxon>Peronosporaceae</taxon>
        <taxon>Bremia</taxon>
    </lineage>
</organism>
<accession>A0A976IGT0</accession>
<dbReference type="Gene3D" id="1.25.10.10">
    <property type="entry name" value="Leucine-rich Repeat Variant"/>
    <property type="match status" value="1"/>
</dbReference>
<dbReference type="GeneID" id="94345694"/>
<evidence type="ECO:0000256" key="9">
    <source>
        <dbReference type="ARBA" id="ARBA00023128"/>
    </source>
</evidence>
<keyword evidence="8" id="KW-0443">Lipid metabolism</keyword>
<evidence type="ECO:0000256" key="6">
    <source>
        <dbReference type="ARBA" id="ARBA00022824"/>
    </source>
</evidence>
<dbReference type="InterPro" id="IPR029058">
    <property type="entry name" value="AB_hydrolase_fold"/>
</dbReference>
<dbReference type="SUPFAM" id="SSF48371">
    <property type="entry name" value="ARM repeat"/>
    <property type="match status" value="1"/>
</dbReference>
<evidence type="ECO:0000256" key="13">
    <source>
        <dbReference type="ARBA" id="ARBA00038024"/>
    </source>
</evidence>
<evidence type="ECO:0000256" key="4">
    <source>
        <dbReference type="ARBA" id="ARBA00022516"/>
    </source>
</evidence>
<keyword evidence="10" id="KW-0472">Membrane</keyword>
<evidence type="ECO:0000256" key="2">
    <source>
        <dbReference type="ARBA" id="ARBA00004173"/>
    </source>
</evidence>
<evidence type="ECO:0000256" key="5">
    <source>
        <dbReference type="ARBA" id="ARBA00022692"/>
    </source>
</evidence>
<keyword evidence="5" id="KW-0812">Transmembrane</keyword>
<dbReference type="InterPro" id="IPR011989">
    <property type="entry name" value="ARM-like"/>
</dbReference>
<keyword evidence="4" id="KW-0444">Lipid biosynthesis</keyword>
<proteinExistence type="inferred from homology"/>
<evidence type="ECO:0000256" key="10">
    <source>
        <dbReference type="ARBA" id="ARBA00023136"/>
    </source>
</evidence>
<dbReference type="Proteomes" id="UP000294530">
    <property type="component" value="Unassembled WGS sequence"/>
</dbReference>
<keyword evidence="17" id="KW-1185">Reference proteome</keyword>
<evidence type="ECO:0000256" key="12">
    <source>
        <dbReference type="ARBA" id="ARBA00023264"/>
    </source>
</evidence>
<evidence type="ECO:0000256" key="14">
    <source>
        <dbReference type="ARBA" id="ARBA00040991"/>
    </source>
</evidence>
<evidence type="ECO:0000256" key="11">
    <source>
        <dbReference type="ARBA" id="ARBA00023209"/>
    </source>
</evidence>
<dbReference type="InterPro" id="IPR016024">
    <property type="entry name" value="ARM-type_fold"/>
</dbReference>
<keyword evidence="7" id="KW-1133">Transmembrane helix</keyword>
<dbReference type="GO" id="GO:0016020">
    <property type="term" value="C:membrane"/>
    <property type="evidence" value="ECO:0007669"/>
    <property type="project" value="UniProtKB-SubCell"/>
</dbReference>
<gene>
    <name evidence="16" type="ORF">CCR75_001922</name>
</gene>
<dbReference type="RefSeq" id="XP_067820628.1">
    <property type="nucleotide sequence ID" value="XM_067960023.1"/>
</dbReference>